<organism evidence="1 2">
    <name type="scientific">Balneatrix alpica</name>
    <dbReference type="NCBI Taxonomy" id="75684"/>
    <lineage>
        <taxon>Bacteria</taxon>
        <taxon>Pseudomonadati</taxon>
        <taxon>Pseudomonadota</taxon>
        <taxon>Gammaproteobacteria</taxon>
        <taxon>Oceanospirillales</taxon>
        <taxon>Balneatrichaceae</taxon>
        <taxon>Balneatrix</taxon>
    </lineage>
</organism>
<gene>
    <name evidence="1" type="ORF">ACFFLH_12715</name>
</gene>
<accession>A0ABV5ZDA0</accession>
<dbReference type="Proteomes" id="UP001589628">
    <property type="component" value="Unassembled WGS sequence"/>
</dbReference>
<dbReference type="EMBL" id="JBHLZN010000004">
    <property type="protein sequence ID" value="MFB9887274.1"/>
    <property type="molecule type" value="Genomic_DNA"/>
</dbReference>
<comment type="caution">
    <text evidence="1">The sequence shown here is derived from an EMBL/GenBank/DDBJ whole genome shotgun (WGS) entry which is preliminary data.</text>
</comment>
<protein>
    <recommendedName>
        <fullName evidence="3">Lipoprotein</fullName>
    </recommendedName>
</protein>
<dbReference type="RefSeq" id="WP_027314140.1">
    <property type="nucleotide sequence ID" value="NZ_JBHLZN010000004.1"/>
</dbReference>
<dbReference type="PROSITE" id="PS51257">
    <property type="entry name" value="PROKAR_LIPOPROTEIN"/>
    <property type="match status" value="1"/>
</dbReference>
<reference evidence="1 2" key="1">
    <citation type="submission" date="2024-09" db="EMBL/GenBank/DDBJ databases">
        <authorList>
            <person name="Sun Q."/>
            <person name="Mori K."/>
        </authorList>
    </citation>
    <scope>NUCLEOTIDE SEQUENCE [LARGE SCALE GENOMIC DNA]</scope>
    <source>
        <strain evidence="1 2">ATCC 51285</strain>
    </source>
</reference>
<sequence>MRVAILLLTGTLLGGCSWLTSEPAPEACTLSMEPGVSIKVFDQSNGKPITCGAYIRLIDGDYVEEIRSLEQLDCNPAFPLVGALERPGTYQVMIEQQQYQPWQGEVTVTAGACHVQTQQLDAHLTPY</sequence>
<keyword evidence="2" id="KW-1185">Reference proteome</keyword>
<evidence type="ECO:0000313" key="1">
    <source>
        <dbReference type="EMBL" id="MFB9887274.1"/>
    </source>
</evidence>
<evidence type="ECO:0008006" key="3">
    <source>
        <dbReference type="Google" id="ProtNLM"/>
    </source>
</evidence>
<proteinExistence type="predicted"/>
<evidence type="ECO:0000313" key="2">
    <source>
        <dbReference type="Proteomes" id="UP001589628"/>
    </source>
</evidence>
<name>A0ABV5ZDA0_9GAMM</name>